<dbReference type="Pfam" id="PF06974">
    <property type="entry name" value="WS_DGAT_C"/>
    <property type="match status" value="1"/>
</dbReference>
<evidence type="ECO:0000256" key="8">
    <source>
        <dbReference type="ARBA" id="ARBA00023098"/>
    </source>
</evidence>
<dbReference type="SUPFAM" id="SSF52777">
    <property type="entry name" value="CoA-dependent acyltransferases"/>
    <property type="match status" value="1"/>
</dbReference>
<evidence type="ECO:0000259" key="12">
    <source>
        <dbReference type="Pfam" id="PF06974"/>
    </source>
</evidence>
<dbReference type="InterPro" id="IPR009721">
    <property type="entry name" value="O-acyltransferase_WSD1_C"/>
</dbReference>
<dbReference type="OrthoDB" id="9810950at2"/>
<feature type="domain" description="O-acyltransferase WSD1 C-terminal" evidence="12">
    <location>
        <begin position="303"/>
        <end position="445"/>
    </location>
</feature>
<evidence type="ECO:0000256" key="3">
    <source>
        <dbReference type="ARBA" id="ARBA00009587"/>
    </source>
</evidence>
<dbReference type="Proteomes" id="UP000235005">
    <property type="component" value="Unassembled WGS sequence"/>
</dbReference>
<comment type="pathway">
    <text evidence="1">Glycerolipid metabolism; triacylglycerol biosynthesis.</text>
</comment>
<evidence type="ECO:0000256" key="1">
    <source>
        <dbReference type="ARBA" id="ARBA00004771"/>
    </source>
</evidence>
<comment type="caution">
    <text evidence="13">The sequence shown here is derived from an EMBL/GenBank/DDBJ whole genome shotgun (WGS) entry which is preliminary data.</text>
</comment>
<reference evidence="13 14" key="1">
    <citation type="submission" date="2018-01" db="EMBL/GenBank/DDBJ databases">
        <title>The draft genome sequence of Halioglobus lutimaris HF004.</title>
        <authorList>
            <person name="Du Z.-J."/>
            <person name="Shi M.-J."/>
        </authorList>
    </citation>
    <scope>NUCLEOTIDE SEQUENCE [LARGE SCALE GENOMIC DNA]</scope>
    <source>
        <strain evidence="13 14">HF004</strain>
    </source>
</reference>
<feature type="domain" description="O-acyltransferase WSD1-like N-terminal" evidence="11">
    <location>
        <begin position="4"/>
        <end position="263"/>
    </location>
</feature>
<dbReference type="Pfam" id="PF03007">
    <property type="entry name" value="WS_DGAT_cat"/>
    <property type="match status" value="1"/>
</dbReference>
<dbReference type="GO" id="GO:0004144">
    <property type="term" value="F:diacylglycerol O-acyltransferase activity"/>
    <property type="evidence" value="ECO:0007669"/>
    <property type="project" value="UniProtKB-EC"/>
</dbReference>
<dbReference type="EC" id="2.3.1.20" evidence="4"/>
<evidence type="ECO:0000256" key="4">
    <source>
        <dbReference type="ARBA" id="ARBA00013244"/>
    </source>
</evidence>
<dbReference type="GO" id="GO:0051701">
    <property type="term" value="P:biological process involved in interaction with host"/>
    <property type="evidence" value="ECO:0007669"/>
    <property type="project" value="TreeGrafter"/>
</dbReference>
<protein>
    <recommendedName>
        <fullName evidence="4">diacylglycerol O-acyltransferase</fullName>
        <ecNumber evidence="4">2.3.1.20</ecNumber>
    </recommendedName>
</protein>
<keyword evidence="7" id="KW-0319">Glycerol metabolism</keyword>
<evidence type="ECO:0000256" key="6">
    <source>
        <dbReference type="ARBA" id="ARBA00022679"/>
    </source>
</evidence>
<keyword evidence="9" id="KW-0012">Acyltransferase</keyword>
<evidence type="ECO:0000313" key="13">
    <source>
        <dbReference type="EMBL" id="PLW69630.1"/>
    </source>
</evidence>
<gene>
    <name evidence="13" type="ORF">C0039_06365</name>
</gene>
<dbReference type="NCBIfam" id="TIGR02946">
    <property type="entry name" value="acyl_WS_DGAT"/>
    <property type="match status" value="1"/>
</dbReference>
<dbReference type="GO" id="GO:0005886">
    <property type="term" value="C:plasma membrane"/>
    <property type="evidence" value="ECO:0007669"/>
    <property type="project" value="TreeGrafter"/>
</dbReference>
<comment type="catalytic activity">
    <reaction evidence="10">
        <text>an acyl-CoA + a 1,2-diacyl-sn-glycerol = a triacyl-sn-glycerol + CoA</text>
        <dbReference type="Rhea" id="RHEA:10868"/>
        <dbReference type="ChEBI" id="CHEBI:17815"/>
        <dbReference type="ChEBI" id="CHEBI:57287"/>
        <dbReference type="ChEBI" id="CHEBI:58342"/>
        <dbReference type="ChEBI" id="CHEBI:64615"/>
        <dbReference type="EC" id="2.3.1.20"/>
    </reaction>
</comment>
<sequence length="456" mass="50445">MEKLSAQDAGFLKIESAHCPFHVAGLMILKRPEHAPRNFIRTLVKKCGRLNELWPVFAKKLHDPEDMSDLAWVPADDYVAERHVLHYSLPQPGRMEDLMRLVTRAHERPLDRGRPLWELHVIEGLPRNRFALYCKTHHALVDGVGAMKMLQGLFSDSPSGRLDFTEGLEARCHSHYSLLERIGKMRKGLLDQYKALPELSRLMAHMGMDALKGKTDAMRLPFTAPRTLFNTELDSRRSLVICDLPCNQVKRTAHAMGGSINDVLLAVCGSALRAYLLEQNALPRSSLVAGMPVSLKSSGSSEGNKLSYIMCPFFTHEADPLKRLQRIIKVTSAAKRELASVSVTAAEDYYALIMAPTILLTVTGNATRVRPAVNAIFSNVPGSRDKLYLEGAELEAIYPLSIVTDAMGLNITVLSHVNKLCFAVASCPRDQPGIEGLGKLLKAGYAELREAVQSAT</sequence>
<organism evidence="13 14">
    <name type="scientific">Pseudohalioglobus lutimaris</name>
    <dbReference type="NCBI Taxonomy" id="1737061"/>
    <lineage>
        <taxon>Bacteria</taxon>
        <taxon>Pseudomonadati</taxon>
        <taxon>Pseudomonadota</taxon>
        <taxon>Gammaproteobacteria</taxon>
        <taxon>Cellvibrionales</taxon>
        <taxon>Halieaceae</taxon>
        <taxon>Pseudohalioglobus</taxon>
    </lineage>
</organism>
<dbReference type="GO" id="GO:0019432">
    <property type="term" value="P:triglyceride biosynthetic process"/>
    <property type="evidence" value="ECO:0007669"/>
    <property type="project" value="UniProtKB-UniPathway"/>
</dbReference>
<evidence type="ECO:0000256" key="9">
    <source>
        <dbReference type="ARBA" id="ARBA00023315"/>
    </source>
</evidence>
<dbReference type="InterPro" id="IPR045034">
    <property type="entry name" value="O-acyltransferase_WSD1-like"/>
</dbReference>
<dbReference type="PANTHER" id="PTHR31650:SF1">
    <property type="entry name" value="WAX ESTER SYNTHASE_DIACYLGLYCEROL ACYLTRANSFERASE 4-RELATED"/>
    <property type="match status" value="1"/>
</dbReference>
<evidence type="ECO:0000256" key="5">
    <source>
        <dbReference type="ARBA" id="ARBA00022516"/>
    </source>
</evidence>
<dbReference type="AlphaFoldDB" id="A0A2N5X571"/>
<comment type="similarity">
    <text evidence="3">Belongs to the long-chain O-acyltransferase family.</text>
</comment>
<dbReference type="GO" id="GO:0001666">
    <property type="term" value="P:response to hypoxia"/>
    <property type="evidence" value="ECO:0007669"/>
    <property type="project" value="TreeGrafter"/>
</dbReference>
<dbReference type="EMBL" id="PKUS01000005">
    <property type="protein sequence ID" value="PLW69630.1"/>
    <property type="molecule type" value="Genomic_DNA"/>
</dbReference>
<proteinExistence type="inferred from homology"/>
<dbReference type="InterPro" id="IPR004255">
    <property type="entry name" value="O-acyltransferase_WSD1_N"/>
</dbReference>
<accession>A0A2N5X571</accession>
<keyword evidence="5" id="KW-0444">Lipid biosynthesis</keyword>
<keyword evidence="8" id="KW-0443">Lipid metabolism</keyword>
<evidence type="ECO:0000259" key="11">
    <source>
        <dbReference type="Pfam" id="PF03007"/>
    </source>
</evidence>
<keyword evidence="14" id="KW-1185">Reference proteome</keyword>
<dbReference type="InterPro" id="IPR014292">
    <property type="entry name" value="Acyl_transf_WS/DGAT"/>
</dbReference>
<dbReference type="UniPathway" id="UPA00282"/>
<keyword evidence="6" id="KW-0808">Transferase</keyword>
<evidence type="ECO:0000256" key="2">
    <source>
        <dbReference type="ARBA" id="ARBA00005189"/>
    </source>
</evidence>
<dbReference type="RefSeq" id="WP_101517603.1">
    <property type="nucleotide sequence ID" value="NZ_PKUS01000005.1"/>
</dbReference>
<evidence type="ECO:0000256" key="10">
    <source>
        <dbReference type="ARBA" id="ARBA00048109"/>
    </source>
</evidence>
<evidence type="ECO:0000256" key="7">
    <source>
        <dbReference type="ARBA" id="ARBA00022798"/>
    </source>
</evidence>
<comment type="pathway">
    <text evidence="2">Lipid metabolism.</text>
</comment>
<evidence type="ECO:0000313" key="14">
    <source>
        <dbReference type="Proteomes" id="UP000235005"/>
    </source>
</evidence>
<name>A0A2N5X571_9GAMM</name>
<dbReference type="GO" id="GO:0071731">
    <property type="term" value="P:response to nitric oxide"/>
    <property type="evidence" value="ECO:0007669"/>
    <property type="project" value="TreeGrafter"/>
</dbReference>
<dbReference type="PANTHER" id="PTHR31650">
    <property type="entry name" value="O-ACYLTRANSFERASE (WSD1-LIKE) FAMILY PROTEIN"/>
    <property type="match status" value="1"/>
</dbReference>
<dbReference type="GO" id="GO:0006071">
    <property type="term" value="P:glycerol metabolic process"/>
    <property type="evidence" value="ECO:0007669"/>
    <property type="project" value="UniProtKB-KW"/>
</dbReference>